<accession>A0A540LSW7</accession>
<organism evidence="3 4">
    <name type="scientific">Malus baccata</name>
    <name type="common">Siberian crab apple</name>
    <name type="synonym">Pyrus baccata</name>
    <dbReference type="NCBI Taxonomy" id="106549"/>
    <lineage>
        <taxon>Eukaryota</taxon>
        <taxon>Viridiplantae</taxon>
        <taxon>Streptophyta</taxon>
        <taxon>Embryophyta</taxon>
        <taxon>Tracheophyta</taxon>
        <taxon>Spermatophyta</taxon>
        <taxon>Magnoliopsida</taxon>
        <taxon>eudicotyledons</taxon>
        <taxon>Gunneridae</taxon>
        <taxon>Pentapetalae</taxon>
        <taxon>rosids</taxon>
        <taxon>fabids</taxon>
        <taxon>Rosales</taxon>
        <taxon>Rosaceae</taxon>
        <taxon>Amygdaloideae</taxon>
        <taxon>Maleae</taxon>
        <taxon>Malus</taxon>
    </lineage>
</organism>
<dbReference type="PANTHER" id="PTHR36369">
    <property type="entry name" value="TRANSMEMBRANE PROTEIN"/>
    <property type="match status" value="1"/>
</dbReference>
<keyword evidence="2" id="KW-0812">Transmembrane</keyword>
<evidence type="ECO:0000256" key="1">
    <source>
        <dbReference type="SAM" id="MobiDB-lite"/>
    </source>
</evidence>
<feature type="compositionally biased region" description="Low complexity" evidence="1">
    <location>
        <begin position="98"/>
        <end position="109"/>
    </location>
</feature>
<evidence type="ECO:0000313" key="4">
    <source>
        <dbReference type="Proteomes" id="UP000315295"/>
    </source>
</evidence>
<feature type="region of interest" description="Disordered" evidence="1">
    <location>
        <begin position="91"/>
        <end position="110"/>
    </location>
</feature>
<gene>
    <name evidence="3" type="ORF">C1H46_024907</name>
</gene>
<keyword evidence="4" id="KW-1185">Reference proteome</keyword>
<feature type="compositionally biased region" description="Acidic residues" evidence="1">
    <location>
        <begin position="284"/>
        <end position="294"/>
    </location>
</feature>
<comment type="caution">
    <text evidence="3">The sequence shown here is derived from an EMBL/GenBank/DDBJ whole genome shotgun (WGS) entry which is preliminary data.</text>
</comment>
<feature type="transmembrane region" description="Helical" evidence="2">
    <location>
        <begin position="163"/>
        <end position="189"/>
    </location>
</feature>
<reference evidence="3 4" key="1">
    <citation type="journal article" date="2019" name="G3 (Bethesda)">
        <title>Sequencing of a Wild Apple (Malus baccata) Genome Unravels the Differences Between Cultivated and Wild Apple Species Regarding Disease Resistance and Cold Tolerance.</title>
        <authorList>
            <person name="Chen X."/>
        </authorList>
    </citation>
    <scope>NUCLEOTIDE SEQUENCE [LARGE SCALE GENOMIC DNA]</scope>
    <source>
        <strain evidence="4">cv. Shandingzi</strain>
        <tissue evidence="3">Leaves</tissue>
    </source>
</reference>
<name>A0A540LSW7_MALBA</name>
<protein>
    <submittedName>
        <fullName evidence="3">Uncharacterized protein</fullName>
    </submittedName>
</protein>
<sequence>MTAKAYQPQVFSRPCYFNGEHEGKGLLLTVGFTKGRRHLVPSQTRVNDSIKSSGENMRYKNWDLPLSNSHLSSRFLASLLASLYRDPNWTGPKETNGSHSPSPSLSSPHKFTATRDQHLVSCTPLANLKPTPKQKPSSVSVSQLSISIMNVLDSNLEALAFNYLSFGLFTVVNNLWTWIAVLTAAVSFWRLRPRAAATSAISSSALKFRSQPAISGLSLNGSSPVPEITQSNSAAKKVEPPCFVPALAKFGDSTVQLTKGSKFAVYFEDSNVESDLTATSSLTPEEDETEESGSDEVAAASWWEDVLTLRTGEMSWYRYQDLTELNGNVVRLWDDYGRIVGETASSSAKPKRRVVW</sequence>
<evidence type="ECO:0000256" key="2">
    <source>
        <dbReference type="SAM" id="Phobius"/>
    </source>
</evidence>
<keyword evidence="2" id="KW-0472">Membrane</keyword>
<proteinExistence type="predicted"/>
<dbReference type="Proteomes" id="UP000315295">
    <property type="component" value="Unassembled WGS sequence"/>
</dbReference>
<dbReference type="EMBL" id="VIEB01000476">
    <property type="protein sequence ID" value="TQD89508.1"/>
    <property type="molecule type" value="Genomic_DNA"/>
</dbReference>
<keyword evidence="2" id="KW-1133">Transmembrane helix</keyword>
<dbReference type="AlphaFoldDB" id="A0A540LSW7"/>
<dbReference type="PANTHER" id="PTHR36369:SF1">
    <property type="entry name" value="TRANSMEMBRANE PROTEIN"/>
    <property type="match status" value="1"/>
</dbReference>
<feature type="region of interest" description="Disordered" evidence="1">
    <location>
        <begin position="276"/>
        <end position="297"/>
    </location>
</feature>
<evidence type="ECO:0000313" key="3">
    <source>
        <dbReference type="EMBL" id="TQD89508.1"/>
    </source>
</evidence>